<dbReference type="InterPro" id="IPR000873">
    <property type="entry name" value="AMP-dep_synth/lig_dom"/>
</dbReference>
<dbReference type="GO" id="GO:0016405">
    <property type="term" value="F:CoA-ligase activity"/>
    <property type="evidence" value="ECO:0007669"/>
    <property type="project" value="TreeGrafter"/>
</dbReference>
<comment type="caution">
    <text evidence="8">The sequence shown here is derived from an EMBL/GenBank/DDBJ whole genome shotgun (WGS) entry which is preliminary data.</text>
</comment>
<evidence type="ECO:0000256" key="3">
    <source>
        <dbReference type="ARBA" id="ARBA00022490"/>
    </source>
</evidence>
<dbReference type="Proteomes" id="UP000525078">
    <property type="component" value="Unassembled WGS sequence"/>
</dbReference>
<evidence type="ECO:0000256" key="2">
    <source>
        <dbReference type="ARBA" id="ARBA00006432"/>
    </source>
</evidence>
<dbReference type="CDD" id="cd05904">
    <property type="entry name" value="4CL"/>
    <property type="match status" value="1"/>
</dbReference>
<keyword evidence="3" id="KW-0963">Cytoplasm</keyword>
<dbReference type="EMBL" id="JAATIQ010000001">
    <property type="protein sequence ID" value="KAF4404818.1"/>
    <property type="molecule type" value="Genomic_DNA"/>
</dbReference>
<feature type="domain" description="AMP-dependent synthetase/ligase" evidence="5">
    <location>
        <begin position="62"/>
        <end position="411"/>
    </location>
</feature>
<keyword evidence="10" id="KW-1185">Reference proteome</keyword>
<dbReference type="InterPro" id="IPR045851">
    <property type="entry name" value="AMP-bd_C_sf"/>
</dbReference>
<dbReference type="Pfam" id="PF00501">
    <property type="entry name" value="AMP-binding"/>
    <property type="match status" value="1"/>
</dbReference>
<dbReference type="InterPro" id="IPR042099">
    <property type="entry name" value="ANL_N_sf"/>
</dbReference>
<protein>
    <recommendedName>
        <fullName evidence="11">4-coumarate--CoA ligase</fullName>
    </recommendedName>
</protein>
<organism evidence="8 10">
    <name type="scientific">Cannabis sativa</name>
    <name type="common">Hemp</name>
    <name type="synonym">Marijuana</name>
    <dbReference type="NCBI Taxonomy" id="3483"/>
    <lineage>
        <taxon>Eukaryota</taxon>
        <taxon>Viridiplantae</taxon>
        <taxon>Streptophyta</taxon>
        <taxon>Embryophyta</taxon>
        <taxon>Tracheophyta</taxon>
        <taxon>Spermatophyta</taxon>
        <taxon>Magnoliopsida</taxon>
        <taxon>eudicotyledons</taxon>
        <taxon>Gunneridae</taxon>
        <taxon>Pentapetalae</taxon>
        <taxon>rosids</taxon>
        <taxon>fabids</taxon>
        <taxon>Rosales</taxon>
        <taxon>Cannabaceae</taxon>
        <taxon>Cannabis</taxon>
    </lineage>
</organism>
<evidence type="ECO:0000259" key="6">
    <source>
        <dbReference type="Pfam" id="PF13193"/>
    </source>
</evidence>
<dbReference type="Gene3D" id="3.30.300.30">
    <property type="match status" value="1"/>
</dbReference>
<evidence type="ECO:0008006" key="11">
    <source>
        <dbReference type="Google" id="ProtNLM"/>
    </source>
</evidence>
<accession>A0A7J6ICK9</accession>
<dbReference type="Proteomes" id="UP000583929">
    <property type="component" value="Unassembled WGS sequence"/>
</dbReference>
<dbReference type="Pfam" id="PF13193">
    <property type="entry name" value="AMP-binding_C"/>
    <property type="match status" value="1"/>
</dbReference>
<dbReference type="PANTHER" id="PTHR24096">
    <property type="entry name" value="LONG-CHAIN-FATTY-ACID--COA LIGASE"/>
    <property type="match status" value="1"/>
</dbReference>
<comment type="subcellular location">
    <subcellularLocation>
        <location evidence="1">Cytoplasm</location>
    </subcellularLocation>
</comment>
<reference evidence="9 10" key="1">
    <citation type="journal article" date="2020" name="bioRxiv">
        <title>Sequence and annotation of 42 cannabis genomes reveals extensive copy number variation in cannabinoid synthesis and pathogen resistance genes.</title>
        <authorList>
            <person name="Mckernan K.J."/>
            <person name="Helbert Y."/>
            <person name="Kane L.T."/>
            <person name="Ebling H."/>
            <person name="Zhang L."/>
            <person name="Liu B."/>
            <person name="Eaton Z."/>
            <person name="Mclaughlin S."/>
            <person name="Kingan S."/>
            <person name="Baybayan P."/>
            <person name="Concepcion G."/>
            <person name="Jordan M."/>
            <person name="Riva A."/>
            <person name="Barbazuk W."/>
            <person name="Harkins T."/>
        </authorList>
    </citation>
    <scope>NUCLEOTIDE SEQUENCE [LARGE SCALE GENOMIC DNA]</scope>
    <source>
        <strain evidence="9 10">cv. Jamaican Lion 4</strain>
        <strain evidence="8">Father</strain>
        <strain evidence="7">Mother</strain>
        <tissue evidence="8">Leaf</tissue>
    </source>
</reference>
<dbReference type="EMBL" id="JAATIP010000071">
    <property type="protein sequence ID" value="KAF4378784.1"/>
    <property type="molecule type" value="Genomic_DNA"/>
</dbReference>
<proteinExistence type="inferred from homology"/>
<comment type="similarity">
    <text evidence="2">Belongs to the ATP-dependent AMP-binding enzyme family.</text>
</comment>
<dbReference type="AlphaFoldDB" id="A0A7J6ICK9"/>
<name>A0A7J6ICK9_CANSA</name>
<evidence type="ECO:0000313" key="8">
    <source>
        <dbReference type="EMBL" id="KAF4404818.1"/>
    </source>
</evidence>
<dbReference type="GO" id="GO:0005737">
    <property type="term" value="C:cytoplasm"/>
    <property type="evidence" value="ECO:0007669"/>
    <property type="project" value="UniProtKB-SubCell"/>
</dbReference>
<dbReference type="Gene3D" id="3.40.50.12780">
    <property type="entry name" value="N-terminal domain of ligase-like"/>
    <property type="match status" value="1"/>
</dbReference>
<dbReference type="PROSITE" id="PS00455">
    <property type="entry name" value="AMP_BINDING"/>
    <property type="match status" value="1"/>
</dbReference>
<evidence type="ECO:0000313" key="7">
    <source>
        <dbReference type="EMBL" id="KAF4378784.1"/>
    </source>
</evidence>
<feature type="domain" description="AMP-binding enzyme C-terminal" evidence="6">
    <location>
        <begin position="463"/>
        <end position="538"/>
    </location>
</feature>
<dbReference type="SUPFAM" id="SSF56801">
    <property type="entry name" value="Acetyl-CoA synthetase-like"/>
    <property type="match status" value="1"/>
</dbReference>
<evidence type="ECO:0000256" key="4">
    <source>
        <dbReference type="ARBA" id="ARBA00022598"/>
    </source>
</evidence>
<keyword evidence="4" id="KW-0436">Ligase</keyword>
<evidence type="ECO:0000313" key="9">
    <source>
        <dbReference type="Proteomes" id="UP000525078"/>
    </source>
</evidence>
<dbReference type="PANTHER" id="PTHR24096:SF362">
    <property type="entry name" value="4-COUMARATE--COA LIGASE-LIKE 9"/>
    <property type="match status" value="1"/>
</dbReference>
<sequence length="558" mass="60601">MGSQNPNPNPVPAIDPKSGFCSETRTYHSLRPNISLPPETTPFSIVDYLFSHLHSSHPPPSSTPALIDAANGRRILFTDFTRRVRTLAFSLQTRLGISSGDTAFVLSPNSLHIPILYYSLLSLGVVVSPANPASTTAEISRQIQLCKPIVAFAIAETAGKVPFLRLGTVLLDSDEFESMMTSEIGELRRVEVNQSDTATILYSSGTTGLVKGVELTHRNWISVVAGALSDRRDRAAPAIVLCCVPFFHVYGFAYCLRTIGQGDTLVTMGTGRFDLNHMLRTIGGLRVSHVALAPPVVAAVVKREIEREGYDLSSLEAIACGGAPLPRSIIEQLSKQLPNVQLVQAYGLTESTGRVFATVGLKESRVEGATGKLVSNFIAKIVDPENGTAIGLPPLTTGELWLKGPFVMKGYVGDNEATAAVVDPEGWLKTGDLCYIDNEGYLFIVDRLKELIKYKGYQVAPAELEHLLHSHPDVIDAAVVPYPDDEAGQLPMAFVVKRPGSAADESLIMDYIKEKVAPYKRIRKLRFIDSIPRNAQGKVLRRNLIKLASSSSPPTSKL</sequence>
<evidence type="ECO:0000313" key="10">
    <source>
        <dbReference type="Proteomes" id="UP000583929"/>
    </source>
</evidence>
<dbReference type="InterPro" id="IPR020845">
    <property type="entry name" value="AMP-binding_CS"/>
</dbReference>
<evidence type="ECO:0000256" key="1">
    <source>
        <dbReference type="ARBA" id="ARBA00004496"/>
    </source>
</evidence>
<gene>
    <name evidence="7" type="ORF">F8388_006235</name>
    <name evidence="8" type="ORF">G4B88_006204</name>
</gene>
<dbReference type="InterPro" id="IPR025110">
    <property type="entry name" value="AMP-bd_C"/>
</dbReference>
<evidence type="ECO:0000259" key="5">
    <source>
        <dbReference type="Pfam" id="PF00501"/>
    </source>
</evidence>
<dbReference type="FunFam" id="3.30.300.30:FF:000007">
    <property type="entry name" value="4-coumarate--CoA ligase 2"/>
    <property type="match status" value="1"/>
</dbReference>